<reference evidence="3 4" key="1">
    <citation type="submission" date="2021-01" db="EMBL/GenBank/DDBJ databases">
        <title>Whole genome shotgun sequence of Catellatospora bangladeshensis NBRC 107357.</title>
        <authorList>
            <person name="Komaki H."/>
            <person name="Tamura T."/>
        </authorList>
    </citation>
    <scope>NUCLEOTIDE SEQUENCE [LARGE SCALE GENOMIC DNA]</scope>
    <source>
        <strain evidence="3 4">NBRC 107357</strain>
    </source>
</reference>
<dbReference type="EMBL" id="BONF01000021">
    <property type="protein sequence ID" value="GIF82602.1"/>
    <property type="molecule type" value="Genomic_DNA"/>
</dbReference>
<evidence type="ECO:0000259" key="2">
    <source>
        <dbReference type="PROSITE" id="PS51462"/>
    </source>
</evidence>
<dbReference type="InterPro" id="IPR020084">
    <property type="entry name" value="NUDIX_hydrolase_CS"/>
</dbReference>
<dbReference type="SUPFAM" id="SSF50494">
    <property type="entry name" value="Trypsin-like serine proteases"/>
    <property type="match status" value="1"/>
</dbReference>
<sequence>MSSRLGHLAQDSLVQLRRSRAEFAGVGFVIAPELVVTNAHVATDDIQVWAGGRQYACSSVRRYPDQGAQHPEWPFPDLAELVVPGLQAPPVLLGALTEQTHPPDEVLVPTFHIPSVQDSPDEPAVLHKRLSVHTTGGRWGVDGGVVRGMSGSPALDPETGRVCGMIKAHAWAAVDGGYPVPAGGWLIPFSPVHVPASWFERNAAANPVGNRWRRIAAGADDIQRALFEPDDAPGEITPANLLDPECGFAPFEPVAEFEELLRWCRSAENPLVRLVSGASGAGKSRIAVELCRRLRDEGWVAGFLGPRLDDRWRETFARAVRHELQVCVVVDDAEHRGEEIAAILHEARAVIAVMREHGLRPTVRVVLLSRNDPSRFETDLLAIDVIGDGFGRWIQSVLGTPVRLPPVLPDQEAVFRRAWHAYASRLGVPARAQPRWRHDLPGITTLEVYALAADAVLNVYFDDARDGRLSDDPLGAIRRHHLRYWAQKLKRADYRLRRRTQAAARARPEAGSKSVEIPLDVAEAWLLVPTLAAAADRSHLRQVMRTVAKILGHPGRDELKTLYRLYPKQDAGPPSPDGRRPKPLPAVLTPDRLAELMFREVCRSLGEVRLRDFLAAVLWLAAGTRPAGLPDDGRYAHPALRLIGRARTGGAAERDDPVYAKIDQALSALLAAHPRELLPALVKVAGEIPRAEPLVRLLGVAAQNCDQAVLPLVEPCLPDDGRGLSPVALTVLQRRVDAAQGSDDQAVADRVSLWRRMSLHLYHLDRHDGALRTNLDAINECRVLRHRGGGYARASAELFARLHGDRALFLLERMLSGRQPDGEIGEALTYGEEAVRAYRDLGADYELALAGVLHNQNVLYARAGRLHQALAAGREALAVYGTTGPRRPRAAAHLHVAEDLADLGRLPEALAQATTSVAMFGELFEQAPSAHAADLMRALLQRAMIMQDVGENARVKRSPAVRGWLLRAETDLEQARQVSRSLPAAEPELVERMRAVAVVLDEDIERVGGQGPEAAAPPVISRQQENVVFSNEYGQLFDDDVLSPAGHPGRYLRWRWASRGVVAIPVLDGAAALVPAYRYPVGEVLLELPRGGSSGDEPPETAAIREVVEEVGVIGVTGRLLGTIYPDAGLIESGCAVVLVDVDPASAGRPASPETMESIGQPRWLDRAAARAAIASGEIRCGVTLAALTLWWATTDQG</sequence>
<dbReference type="GO" id="GO:0016787">
    <property type="term" value="F:hydrolase activity"/>
    <property type="evidence" value="ECO:0007669"/>
    <property type="project" value="UniProtKB-KW"/>
</dbReference>
<evidence type="ECO:0000256" key="1">
    <source>
        <dbReference type="ARBA" id="ARBA00022801"/>
    </source>
</evidence>
<evidence type="ECO:0000313" key="3">
    <source>
        <dbReference type="EMBL" id="GIF82602.1"/>
    </source>
</evidence>
<protein>
    <recommendedName>
        <fullName evidence="2">Nudix hydrolase domain-containing protein</fullName>
    </recommendedName>
</protein>
<dbReference type="Pfam" id="PF13365">
    <property type="entry name" value="Trypsin_2"/>
    <property type="match status" value="1"/>
</dbReference>
<dbReference type="Gene3D" id="3.90.79.10">
    <property type="entry name" value="Nucleoside Triphosphate Pyrophosphohydrolase"/>
    <property type="match status" value="1"/>
</dbReference>
<dbReference type="Gene3D" id="1.25.40.10">
    <property type="entry name" value="Tetratricopeptide repeat domain"/>
    <property type="match status" value="1"/>
</dbReference>
<dbReference type="SUPFAM" id="SSF48452">
    <property type="entry name" value="TPR-like"/>
    <property type="match status" value="1"/>
</dbReference>
<dbReference type="InterPro" id="IPR015797">
    <property type="entry name" value="NUDIX_hydrolase-like_dom_sf"/>
</dbReference>
<dbReference type="SUPFAM" id="SSF52540">
    <property type="entry name" value="P-loop containing nucleoside triphosphate hydrolases"/>
    <property type="match status" value="1"/>
</dbReference>
<accession>A0A8J3NIZ7</accession>
<dbReference type="SUPFAM" id="SSF55811">
    <property type="entry name" value="Nudix"/>
    <property type="match status" value="1"/>
</dbReference>
<keyword evidence="1" id="KW-0378">Hydrolase</keyword>
<dbReference type="InterPro" id="IPR011990">
    <property type="entry name" value="TPR-like_helical_dom_sf"/>
</dbReference>
<dbReference type="PROSITE" id="PS00893">
    <property type="entry name" value="NUDIX_BOX"/>
    <property type="match status" value="1"/>
</dbReference>
<gene>
    <name evidence="3" type="ORF">Cba03nite_39510</name>
</gene>
<dbReference type="CDD" id="cd03424">
    <property type="entry name" value="NUDIX_ADPRase_Nudt5_UGPPase_Nudt14"/>
    <property type="match status" value="1"/>
</dbReference>
<dbReference type="InterPro" id="IPR000086">
    <property type="entry name" value="NUDIX_hydrolase_dom"/>
</dbReference>
<dbReference type="InterPro" id="IPR009003">
    <property type="entry name" value="Peptidase_S1_PA"/>
</dbReference>
<dbReference type="PROSITE" id="PS51462">
    <property type="entry name" value="NUDIX"/>
    <property type="match status" value="1"/>
</dbReference>
<dbReference type="AlphaFoldDB" id="A0A8J3NIZ7"/>
<name>A0A8J3NIZ7_9ACTN</name>
<organism evidence="3 4">
    <name type="scientific">Catellatospora bangladeshensis</name>
    <dbReference type="NCBI Taxonomy" id="310355"/>
    <lineage>
        <taxon>Bacteria</taxon>
        <taxon>Bacillati</taxon>
        <taxon>Actinomycetota</taxon>
        <taxon>Actinomycetes</taxon>
        <taxon>Micromonosporales</taxon>
        <taxon>Micromonosporaceae</taxon>
        <taxon>Catellatospora</taxon>
    </lineage>
</organism>
<comment type="caution">
    <text evidence="3">The sequence shown here is derived from an EMBL/GenBank/DDBJ whole genome shotgun (WGS) entry which is preliminary data.</text>
</comment>
<proteinExistence type="predicted"/>
<dbReference type="Proteomes" id="UP000601223">
    <property type="component" value="Unassembled WGS sequence"/>
</dbReference>
<feature type="domain" description="Nudix hydrolase" evidence="2">
    <location>
        <begin position="1057"/>
        <end position="1187"/>
    </location>
</feature>
<dbReference type="InterPro" id="IPR027417">
    <property type="entry name" value="P-loop_NTPase"/>
</dbReference>
<dbReference type="RefSeq" id="WP_203748089.1">
    <property type="nucleotide sequence ID" value="NZ_BONF01000021.1"/>
</dbReference>
<evidence type="ECO:0000313" key="4">
    <source>
        <dbReference type="Proteomes" id="UP000601223"/>
    </source>
</evidence>
<dbReference type="Pfam" id="PF00293">
    <property type="entry name" value="NUDIX"/>
    <property type="match status" value="1"/>
</dbReference>
<keyword evidence="4" id="KW-1185">Reference proteome</keyword>